<name>A0ACC0V9G2_9HYPO</name>
<comment type="caution">
    <text evidence="1">The sequence shown here is derived from an EMBL/GenBank/DDBJ whole genome shotgun (WGS) entry which is preliminary data.</text>
</comment>
<evidence type="ECO:0000313" key="1">
    <source>
        <dbReference type="EMBL" id="KAI9902107.1"/>
    </source>
</evidence>
<proteinExistence type="predicted"/>
<gene>
    <name evidence="1" type="ORF">N3K66_003924</name>
</gene>
<evidence type="ECO:0000313" key="2">
    <source>
        <dbReference type="Proteomes" id="UP001163324"/>
    </source>
</evidence>
<protein>
    <submittedName>
        <fullName evidence="1">Uncharacterized protein</fullName>
    </submittedName>
</protein>
<sequence>MSIKRLPEDAVNQIKSSVVITSLNGVAAGLIKNSLDGGASKINISVDYGRGNCTVEDNGDGIQPCDFREGGGLGEPHCTSNFPPNSQIHGTHGTFLASLATLSLLLIASHHCQHASHASVLFHNGKLLARHQPAPQEHRLVTFDHGTRIMVRDLFGSMPVRVKQRGILSSDRVNIDREWSRLVLGTVAILLAWPRGMTIRLNESSTHRELKLKTPAEMDAVLRTARLLSQASLTQNHDVDSWISVSATVGEIRCTGCISTIPSSSRKTQFICIGIQPLSNTYGTNTLYEEINKVFTNSSFGAIEGNRYKANDGYERSDGFTSRELGVRKGVDRWPMFHLQLEFQHHPGSSIDDILDSRTNDLTAVTDLLKAMCYSFLKRHHHRPRKLRTINQNSVFSTDAKLGVPIPPSASQTSERITSGEKETEGVHQSSSFDSWHRVKVGLAPKRSTPKGTHQGGEPHPQRRPLVGNEGKLLRRPFDDVEDDAFPATQESAHFVSSQASSAAATEPAKAALPAEIRPSQLSNQSVLQRRPKPQPREWLQNVLSEWKNPVFENTPRQMQRSYGDAAVPGIDDVSEWGRSNYFAQEGADVLFESTSIRSLGGRISKKALSDAEVVGQVDRKFILVRLPMDGVYGPSQGPDTSALIILDQHAADERRRLEELMSEYFVLSPSGVVRSDTEPVESPLVFEVAAAEGDSLRQYQVFFSSWGIDYRVSSPQKLPSQEPVKITISALPPSIFERCTTEPRLLIDLLRKQIHGLSHPPPLPSFSLTRQQSHISNFHGCPRGILELLHSRSCRTAIMFNDELSQDECEGLVKGLAGCAFPFQCAHGRPSMVPVLDLGLGSRVGGWNGDEETVSKATWKEWMM</sequence>
<keyword evidence="2" id="KW-1185">Reference proteome</keyword>
<organism evidence="1 2">
    <name type="scientific">Trichothecium roseum</name>
    <dbReference type="NCBI Taxonomy" id="47278"/>
    <lineage>
        <taxon>Eukaryota</taxon>
        <taxon>Fungi</taxon>
        <taxon>Dikarya</taxon>
        <taxon>Ascomycota</taxon>
        <taxon>Pezizomycotina</taxon>
        <taxon>Sordariomycetes</taxon>
        <taxon>Hypocreomycetidae</taxon>
        <taxon>Hypocreales</taxon>
        <taxon>Hypocreales incertae sedis</taxon>
        <taxon>Trichothecium</taxon>
    </lineage>
</organism>
<reference evidence="1" key="1">
    <citation type="submission" date="2022-10" db="EMBL/GenBank/DDBJ databases">
        <title>Complete Genome of Trichothecium roseum strain YXFP-22015, a Plant Pathogen Isolated from Citrus.</title>
        <authorList>
            <person name="Wang Y."/>
            <person name="Zhu L."/>
        </authorList>
    </citation>
    <scope>NUCLEOTIDE SEQUENCE</scope>
    <source>
        <strain evidence="1">YXFP-22015</strain>
    </source>
</reference>
<accession>A0ACC0V9G2</accession>
<dbReference type="EMBL" id="CM047942">
    <property type="protein sequence ID" value="KAI9902107.1"/>
    <property type="molecule type" value="Genomic_DNA"/>
</dbReference>
<dbReference type="Proteomes" id="UP001163324">
    <property type="component" value="Chromosome 3"/>
</dbReference>